<comment type="caution">
    <text evidence="1">The sequence shown here is derived from an EMBL/GenBank/DDBJ whole genome shotgun (WGS) entry which is preliminary data.</text>
</comment>
<gene>
    <name evidence="1" type="ORF">AVEN_143446_1</name>
</gene>
<dbReference type="Proteomes" id="UP000499080">
    <property type="component" value="Unassembled WGS sequence"/>
</dbReference>
<organism evidence="1 2">
    <name type="scientific">Araneus ventricosus</name>
    <name type="common">Orbweaver spider</name>
    <name type="synonym">Epeira ventricosa</name>
    <dbReference type="NCBI Taxonomy" id="182803"/>
    <lineage>
        <taxon>Eukaryota</taxon>
        <taxon>Metazoa</taxon>
        <taxon>Ecdysozoa</taxon>
        <taxon>Arthropoda</taxon>
        <taxon>Chelicerata</taxon>
        <taxon>Arachnida</taxon>
        <taxon>Araneae</taxon>
        <taxon>Araneomorphae</taxon>
        <taxon>Entelegynae</taxon>
        <taxon>Araneoidea</taxon>
        <taxon>Araneidae</taxon>
        <taxon>Araneus</taxon>
    </lineage>
</organism>
<sequence length="181" mass="20503">MLLKIGCFLKQRQRSKPDIYNCIQVVVCKCAVSTLQQTCIARRVIDCALLVCRKFVAKLSRQVCHDELISRKITLAASVHAIWARSELSRASGRATGVTGSRTSRPWGSLKIYSTYITMLKVDNEFTALYRGKDLKTILRLWHHIVKIPDWPVGKVLTRAPPSRIISVETHERTEVVFPVA</sequence>
<protein>
    <recommendedName>
        <fullName evidence="3">DUF5641 domain-containing protein</fullName>
    </recommendedName>
</protein>
<proteinExistence type="predicted"/>
<evidence type="ECO:0008006" key="3">
    <source>
        <dbReference type="Google" id="ProtNLM"/>
    </source>
</evidence>
<dbReference type="EMBL" id="BGPR01079689">
    <property type="protein sequence ID" value="GBL75562.1"/>
    <property type="molecule type" value="Genomic_DNA"/>
</dbReference>
<evidence type="ECO:0000313" key="2">
    <source>
        <dbReference type="Proteomes" id="UP000499080"/>
    </source>
</evidence>
<dbReference type="AlphaFoldDB" id="A0A4Y2A6W4"/>
<reference evidence="1 2" key="1">
    <citation type="journal article" date="2019" name="Sci. Rep.">
        <title>Orb-weaving spider Araneus ventricosus genome elucidates the spidroin gene catalogue.</title>
        <authorList>
            <person name="Kono N."/>
            <person name="Nakamura H."/>
            <person name="Ohtoshi R."/>
            <person name="Moran D.A.P."/>
            <person name="Shinohara A."/>
            <person name="Yoshida Y."/>
            <person name="Fujiwara M."/>
            <person name="Mori M."/>
            <person name="Tomita M."/>
            <person name="Arakawa K."/>
        </authorList>
    </citation>
    <scope>NUCLEOTIDE SEQUENCE [LARGE SCALE GENOMIC DNA]</scope>
</reference>
<accession>A0A4Y2A6W4</accession>
<evidence type="ECO:0000313" key="1">
    <source>
        <dbReference type="EMBL" id="GBL75562.1"/>
    </source>
</evidence>
<name>A0A4Y2A6W4_ARAVE</name>
<keyword evidence="2" id="KW-1185">Reference proteome</keyword>